<name>A0A2M4D6K4_ANODA</name>
<proteinExistence type="predicted"/>
<keyword evidence="1" id="KW-0732">Signal</keyword>
<dbReference type="AlphaFoldDB" id="A0A2M4D6K4"/>
<feature type="chain" id="PRO_5014831179" evidence="1">
    <location>
        <begin position="23"/>
        <end position="83"/>
    </location>
</feature>
<reference evidence="2" key="1">
    <citation type="submission" date="2018-01" db="EMBL/GenBank/DDBJ databases">
        <title>An insight into the sialome of Amazonian anophelines.</title>
        <authorList>
            <person name="Ribeiro J.M."/>
            <person name="Scarpassa V."/>
            <person name="Calvo E."/>
        </authorList>
    </citation>
    <scope>NUCLEOTIDE SEQUENCE</scope>
</reference>
<dbReference type="EMBL" id="GGFL01009017">
    <property type="protein sequence ID" value="MBW73195.1"/>
    <property type="molecule type" value="Transcribed_RNA"/>
</dbReference>
<feature type="signal peptide" evidence="1">
    <location>
        <begin position="1"/>
        <end position="22"/>
    </location>
</feature>
<evidence type="ECO:0000256" key="1">
    <source>
        <dbReference type="SAM" id="SignalP"/>
    </source>
</evidence>
<accession>A0A2M4D6K4</accession>
<sequence length="83" mass="9256">MSRAISFWKASCVNALCMVARAIECSWTDSVSSSSVYRPSFTNNSSTSRTTFRFGKVTQWADVTIALGEITVPPQTYSRFGFR</sequence>
<protein>
    <submittedName>
        <fullName evidence="2">Putative secreted protein</fullName>
    </submittedName>
</protein>
<organism evidence="2">
    <name type="scientific">Anopheles darlingi</name>
    <name type="common">Mosquito</name>
    <dbReference type="NCBI Taxonomy" id="43151"/>
    <lineage>
        <taxon>Eukaryota</taxon>
        <taxon>Metazoa</taxon>
        <taxon>Ecdysozoa</taxon>
        <taxon>Arthropoda</taxon>
        <taxon>Hexapoda</taxon>
        <taxon>Insecta</taxon>
        <taxon>Pterygota</taxon>
        <taxon>Neoptera</taxon>
        <taxon>Endopterygota</taxon>
        <taxon>Diptera</taxon>
        <taxon>Nematocera</taxon>
        <taxon>Culicoidea</taxon>
        <taxon>Culicidae</taxon>
        <taxon>Anophelinae</taxon>
        <taxon>Anopheles</taxon>
    </lineage>
</organism>
<evidence type="ECO:0000313" key="2">
    <source>
        <dbReference type="EMBL" id="MBW73195.1"/>
    </source>
</evidence>